<evidence type="ECO:0000313" key="1">
    <source>
        <dbReference type="EMBL" id="KAH7989865.1"/>
    </source>
</evidence>
<proteinExistence type="predicted"/>
<organism evidence="1 2">
    <name type="scientific">Sphaerodactylus townsendi</name>
    <dbReference type="NCBI Taxonomy" id="933632"/>
    <lineage>
        <taxon>Eukaryota</taxon>
        <taxon>Metazoa</taxon>
        <taxon>Chordata</taxon>
        <taxon>Craniata</taxon>
        <taxon>Vertebrata</taxon>
        <taxon>Euteleostomi</taxon>
        <taxon>Lepidosauria</taxon>
        <taxon>Squamata</taxon>
        <taxon>Bifurcata</taxon>
        <taxon>Gekkota</taxon>
        <taxon>Sphaerodactylidae</taxon>
        <taxon>Sphaerodactylus</taxon>
    </lineage>
</organism>
<protein>
    <submittedName>
        <fullName evidence="1">Uncharacterized protein</fullName>
    </submittedName>
</protein>
<comment type="caution">
    <text evidence="1">The sequence shown here is derived from an EMBL/GenBank/DDBJ whole genome shotgun (WGS) entry which is preliminary data.</text>
</comment>
<dbReference type="Proteomes" id="UP000827872">
    <property type="component" value="Linkage Group LG14"/>
</dbReference>
<evidence type="ECO:0000313" key="2">
    <source>
        <dbReference type="Proteomes" id="UP000827872"/>
    </source>
</evidence>
<sequence length="86" mass="9806">MKKELSILEGITRIHKEVMTFEDFAAQVFQPTPVTPSADVECRLLAEPRNTLIAKAVVKQHILIKYIVPSQQRPLQLMLNEDYASL</sequence>
<gene>
    <name evidence="1" type="ORF">K3G42_015532</name>
</gene>
<name>A0ACB8EBS2_9SAUR</name>
<reference evidence="1" key="1">
    <citation type="submission" date="2021-08" db="EMBL/GenBank/DDBJ databases">
        <title>The first chromosome-level gecko genome reveals the dynamic sex chromosomes of Neotropical dwarf geckos (Sphaerodactylidae: Sphaerodactylus).</title>
        <authorList>
            <person name="Pinto B.J."/>
            <person name="Keating S.E."/>
            <person name="Gamble T."/>
        </authorList>
    </citation>
    <scope>NUCLEOTIDE SEQUENCE</scope>
    <source>
        <strain evidence="1">TG3544</strain>
    </source>
</reference>
<keyword evidence="2" id="KW-1185">Reference proteome</keyword>
<dbReference type="EMBL" id="CM037627">
    <property type="protein sequence ID" value="KAH7989865.1"/>
    <property type="molecule type" value="Genomic_DNA"/>
</dbReference>
<accession>A0ACB8EBS2</accession>